<dbReference type="SUPFAM" id="SSF53300">
    <property type="entry name" value="vWA-like"/>
    <property type="match status" value="1"/>
</dbReference>
<dbReference type="Gene3D" id="3.40.50.410">
    <property type="entry name" value="von Willebrand factor, type A domain"/>
    <property type="match status" value="1"/>
</dbReference>
<feature type="domain" description="VWFA" evidence="3">
    <location>
        <begin position="403"/>
        <end position="596"/>
    </location>
</feature>
<evidence type="ECO:0000256" key="1">
    <source>
        <dbReference type="NCBIfam" id="TIGR01651"/>
    </source>
</evidence>
<protein>
    <recommendedName>
        <fullName evidence="1">Cobaltochelatase subunit CobT</fullName>
        <ecNumber evidence="1">6.6.1.2</ecNumber>
    </recommendedName>
</protein>
<dbReference type="CDD" id="cd01454">
    <property type="entry name" value="vWA_norD_type"/>
    <property type="match status" value="1"/>
</dbReference>
<evidence type="ECO:0000259" key="3">
    <source>
        <dbReference type="PROSITE" id="PS50234"/>
    </source>
</evidence>
<reference evidence="4 5" key="1">
    <citation type="submission" date="2020-08" db="EMBL/GenBank/DDBJ databases">
        <title>Genomic Encyclopedia of Type Strains, Phase IV (KMG-IV): sequencing the most valuable type-strain genomes for metagenomic binning, comparative biology and taxonomic classification.</title>
        <authorList>
            <person name="Goeker M."/>
        </authorList>
    </citation>
    <scope>NUCLEOTIDE SEQUENCE [LARGE SCALE GENOMIC DNA]</scope>
    <source>
        <strain evidence="4 5">DSM 102850</strain>
    </source>
</reference>
<keyword evidence="4" id="KW-0436">Ligase</keyword>
<dbReference type="SMART" id="SM00327">
    <property type="entry name" value="VWA"/>
    <property type="match status" value="1"/>
</dbReference>
<dbReference type="Pfam" id="PF11775">
    <property type="entry name" value="CobT_C"/>
    <property type="match status" value="1"/>
</dbReference>
<dbReference type="PANTHER" id="PTHR41248">
    <property type="entry name" value="NORD PROTEIN"/>
    <property type="match status" value="1"/>
</dbReference>
<keyword evidence="5" id="KW-1185">Reference proteome</keyword>
<dbReference type="AlphaFoldDB" id="A0A840I415"/>
<feature type="compositionally biased region" description="Acidic residues" evidence="2">
    <location>
        <begin position="268"/>
        <end position="287"/>
    </location>
</feature>
<dbReference type="Pfam" id="PF06213">
    <property type="entry name" value="CobT"/>
    <property type="match status" value="1"/>
</dbReference>
<dbReference type="PANTHER" id="PTHR41248:SF1">
    <property type="entry name" value="NORD PROTEIN"/>
    <property type="match status" value="1"/>
</dbReference>
<dbReference type="InterPro" id="IPR036465">
    <property type="entry name" value="vWFA_dom_sf"/>
</dbReference>
<sequence length="616" mass="67597">MSSAPETPTDRFKRVLTGATRALSAERDVEVRYGGDAPLVEGANARLPLPPRKLDRRKVAISRGHADAAALRLAHHDARLHASLAPQNGEGRAVFAALEAMRIEAIGANALPGVGDNLDAALARSLEEKGYQRMEDRQDVPLTDIIGLLARERMTGRPVPAPARKLVDAWREEVERKAGPALDALAEHAAQDSQDAFAQLARRLIDDLDLGDERGEDETEEEGEDDAPTEEGDKNERDERDDEQDDGAADEPEDETPDFGEQPSSESEPSEELTDAQESPAEQDDDQLQAGVSRPDFAGDSGSRYAPYTTEFDQIAAATELCDPSELGRLRATLDGQLDTMHAVIARLANRLHRRLLAQQSRAWQFDLDEGVLDAARLARVVVDPMQPLSFKQEKDQEFKDTIVTLLIDNSGSMRGRPITVAAICADILTRTLERCGVRVEVLGFTTKGWKGGQTREKWVVDGRPKNPGRLNDLRHIIYKPASVPYRRSRDSLGLMLKEGLLKENIDGEALLWAHERLLGRPEARRILMVISDGAPVDDATSSANGGAYLERHLREVIGFIETASPVELLAIGIGHDVTRFYRRALTIADVDQLAGAITEQLAALFEADTPATGRR</sequence>
<dbReference type="InterPro" id="IPR025861">
    <property type="entry name" value="CobT_VWA_dom"/>
</dbReference>
<gene>
    <name evidence="4" type="ORF">GGQ59_001294</name>
</gene>
<comment type="caution">
    <text evidence="4">The sequence shown here is derived from an EMBL/GenBank/DDBJ whole genome shotgun (WGS) entry which is preliminary data.</text>
</comment>
<feature type="compositionally biased region" description="Acidic residues" evidence="2">
    <location>
        <begin position="208"/>
        <end position="230"/>
    </location>
</feature>
<evidence type="ECO:0000256" key="2">
    <source>
        <dbReference type="SAM" id="MobiDB-lite"/>
    </source>
</evidence>
<feature type="compositionally biased region" description="Acidic residues" evidence="2">
    <location>
        <begin position="239"/>
        <end position="258"/>
    </location>
</feature>
<dbReference type="InterPro" id="IPR006538">
    <property type="entry name" value="CobT"/>
</dbReference>
<dbReference type="PIRSF" id="PIRSF031715">
    <property type="entry name" value="Cob_chel_CobT"/>
    <property type="match status" value="1"/>
</dbReference>
<name>A0A840I415_9PROT</name>
<evidence type="ECO:0000313" key="5">
    <source>
        <dbReference type="Proteomes" id="UP000563524"/>
    </source>
</evidence>
<proteinExistence type="predicted"/>
<dbReference type="InterPro" id="IPR002035">
    <property type="entry name" value="VWF_A"/>
</dbReference>
<dbReference type="PROSITE" id="PS50234">
    <property type="entry name" value="VWFA"/>
    <property type="match status" value="1"/>
</dbReference>
<dbReference type="NCBIfam" id="TIGR01651">
    <property type="entry name" value="CobT"/>
    <property type="match status" value="1"/>
</dbReference>
<dbReference type="EMBL" id="JACHOB010000002">
    <property type="protein sequence ID" value="MBB4658780.1"/>
    <property type="molecule type" value="Genomic_DNA"/>
</dbReference>
<feature type="region of interest" description="Disordered" evidence="2">
    <location>
        <begin position="208"/>
        <end position="305"/>
    </location>
</feature>
<dbReference type="RefSeq" id="WP_183816958.1">
    <property type="nucleotide sequence ID" value="NZ_JACHOB010000002.1"/>
</dbReference>
<organism evidence="4 5">
    <name type="scientific">Parvularcula dongshanensis</name>
    <dbReference type="NCBI Taxonomy" id="1173995"/>
    <lineage>
        <taxon>Bacteria</taxon>
        <taxon>Pseudomonadati</taxon>
        <taxon>Pseudomonadota</taxon>
        <taxon>Alphaproteobacteria</taxon>
        <taxon>Parvularculales</taxon>
        <taxon>Parvularculaceae</taxon>
        <taxon>Parvularcula</taxon>
    </lineage>
</organism>
<dbReference type="GO" id="GO:0009236">
    <property type="term" value="P:cobalamin biosynthetic process"/>
    <property type="evidence" value="ECO:0007669"/>
    <property type="project" value="UniProtKB-UniRule"/>
</dbReference>
<evidence type="ECO:0000313" key="4">
    <source>
        <dbReference type="EMBL" id="MBB4658780.1"/>
    </source>
</evidence>
<dbReference type="EC" id="6.6.1.2" evidence="1"/>
<dbReference type="InterPro" id="IPR051928">
    <property type="entry name" value="NorD/CobT"/>
</dbReference>
<dbReference type="Proteomes" id="UP000563524">
    <property type="component" value="Unassembled WGS sequence"/>
</dbReference>
<dbReference type="GO" id="GO:0051116">
    <property type="term" value="F:cobaltochelatase activity"/>
    <property type="evidence" value="ECO:0007669"/>
    <property type="project" value="UniProtKB-UniRule"/>
</dbReference>
<accession>A0A840I415</accession>